<dbReference type="CDD" id="cd03127">
    <property type="entry name" value="tetraspanin_LEL"/>
    <property type="match status" value="1"/>
</dbReference>
<dbReference type="GeneID" id="135394325"/>
<comment type="similarity">
    <text evidence="2 7">Belongs to the tetraspanin (TM4SF) family.</text>
</comment>
<dbReference type="SUPFAM" id="SSF48652">
    <property type="entry name" value="Tetraspanin"/>
    <property type="match status" value="1"/>
</dbReference>
<protein>
    <recommendedName>
        <fullName evidence="7">Tetraspanin</fullName>
    </recommendedName>
</protein>
<dbReference type="InterPro" id="IPR018499">
    <property type="entry name" value="Tetraspanin/Peripherin"/>
</dbReference>
<evidence type="ECO:0000256" key="7">
    <source>
        <dbReference type="RuleBase" id="RU361218"/>
    </source>
</evidence>
<evidence type="ECO:0000256" key="5">
    <source>
        <dbReference type="ARBA" id="ARBA00023136"/>
    </source>
</evidence>
<feature type="transmembrane region" description="Helical" evidence="7">
    <location>
        <begin position="200"/>
        <end position="221"/>
    </location>
</feature>
<keyword evidence="3 7" id="KW-0812">Transmembrane</keyword>
<dbReference type="RefSeq" id="XP_064481086.1">
    <property type="nucleotide sequence ID" value="XM_064625016.1"/>
</dbReference>
<dbReference type="InterPro" id="IPR008952">
    <property type="entry name" value="Tetraspanin_EC2_sf"/>
</dbReference>
<evidence type="ECO:0000256" key="4">
    <source>
        <dbReference type="ARBA" id="ARBA00022989"/>
    </source>
</evidence>
<name>A0A2R5L994_9ACAR</name>
<dbReference type="GO" id="GO:0005886">
    <property type="term" value="C:plasma membrane"/>
    <property type="evidence" value="ECO:0007669"/>
    <property type="project" value="TreeGrafter"/>
</dbReference>
<dbReference type="PIRSF" id="PIRSF002419">
    <property type="entry name" value="Tetraspanin"/>
    <property type="match status" value="1"/>
</dbReference>
<sequence>MAAGLGLLKAVLCVLNIGVVGLGVGAIVVGALVLSNPNLQEVKDNLEQYSNYSTAAGVALAAGVVVILFGLCGCCGACFAIGWLLILFVMIMAALVVVEMTVMGLVWKYTSGEELEKTLTDILLKLIEARKSGLPNFLHEMQLNLNCCGARGPDDYARSGLQVPQSCYNEADKYVPRLHDMGCGKAIAIFLGEQSLKVGLVTLGVVLAQILAISIAILLYCKL</sequence>
<feature type="transmembrane region" description="Helical" evidence="7">
    <location>
        <begin position="54"/>
        <end position="76"/>
    </location>
</feature>
<organism evidence="8">
    <name type="scientific">Ornithodoros turicata</name>
    <dbReference type="NCBI Taxonomy" id="34597"/>
    <lineage>
        <taxon>Eukaryota</taxon>
        <taxon>Metazoa</taxon>
        <taxon>Ecdysozoa</taxon>
        <taxon>Arthropoda</taxon>
        <taxon>Chelicerata</taxon>
        <taxon>Arachnida</taxon>
        <taxon>Acari</taxon>
        <taxon>Parasitiformes</taxon>
        <taxon>Ixodida</taxon>
        <taxon>Ixodoidea</taxon>
        <taxon>Argasidae</taxon>
        <taxon>Ornithodorinae</taxon>
        <taxon>Ornithodoros</taxon>
    </lineage>
</organism>
<dbReference type="PRINTS" id="PR00259">
    <property type="entry name" value="TMFOUR"/>
</dbReference>
<dbReference type="RefSeq" id="XP_064481088.1">
    <property type="nucleotide sequence ID" value="XM_064625018.1"/>
</dbReference>
<feature type="transmembrane region" description="Helical" evidence="7">
    <location>
        <begin position="83"/>
        <end position="107"/>
    </location>
</feature>
<evidence type="ECO:0000256" key="6">
    <source>
        <dbReference type="PIRSR" id="PIRSR002419-1"/>
    </source>
</evidence>
<dbReference type="PANTHER" id="PTHR19282">
    <property type="entry name" value="TETRASPANIN"/>
    <property type="match status" value="1"/>
</dbReference>
<evidence type="ECO:0000256" key="2">
    <source>
        <dbReference type="ARBA" id="ARBA00006840"/>
    </source>
</evidence>
<keyword evidence="4 7" id="KW-1133">Transmembrane helix</keyword>
<proteinExistence type="inferred from homology"/>
<dbReference type="Pfam" id="PF00335">
    <property type="entry name" value="Tetraspanin"/>
    <property type="match status" value="1"/>
</dbReference>
<feature type="transmembrane region" description="Helical" evidence="7">
    <location>
        <begin position="12"/>
        <end position="34"/>
    </location>
</feature>
<dbReference type="Gene3D" id="1.10.1450.10">
    <property type="entry name" value="Tetraspanin"/>
    <property type="match status" value="1"/>
</dbReference>
<dbReference type="RefSeq" id="XP_064481087.1">
    <property type="nucleotide sequence ID" value="XM_064625017.1"/>
</dbReference>
<reference evidence="8" key="1">
    <citation type="submission" date="2018-03" db="EMBL/GenBank/DDBJ databases">
        <title>The relapsing fever spirochete Borrelia turicatae persists in the highly oxidative environment of its soft-bodied tick vector.</title>
        <authorList>
            <person name="Bourret T.J."/>
            <person name="Boyle W.K."/>
            <person name="Valenzuela J.G."/>
            <person name="Oliveira F."/>
            <person name="Lopez J.E."/>
        </authorList>
    </citation>
    <scope>NUCLEOTIDE SEQUENCE</scope>
    <source>
        <strain evidence="8">Kansas strain/isolate</strain>
        <tissue evidence="8">Salivary glands</tissue>
    </source>
</reference>
<feature type="disulfide bond" evidence="6">
    <location>
        <begin position="147"/>
        <end position="183"/>
    </location>
</feature>
<dbReference type="InterPro" id="IPR000301">
    <property type="entry name" value="Tetraspanin_animals"/>
</dbReference>
<evidence type="ECO:0000256" key="1">
    <source>
        <dbReference type="ARBA" id="ARBA00004141"/>
    </source>
</evidence>
<keyword evidence="5 7" id="KW-0472">Membrane</keyword>
<dbReference type="PANTHER" id="PTHR19282:SF534">
    <property type="entry name" value="TETRASPANIN FAMILY-RELATED"/>
    <property type="match status" value="1"/>
</dbReference>
<accession>A0A2R5L994</accession>
<evidence type="ECO:0000313" key="8">
    <source>
        <dbReference type="EMBL" id="MBY06053.1"/>
    </source>
</evidence>
<keyword evidence="6" id="KW-1015">Disulfide bond</keyword>
<dbReference type="EMBL" id="GGLE01001927">
    <property type="protein sequence ID" value="MBY06053.1"/>
    <property type="molecule type" value="Transcribed_RNA"/>
</dbReference>
<dbReference type="AlphaFoldDB" id="A0A2R5L994"/>
<feature type="disulfide bond" evidence="6">
    <location>
        <begin position="148"/>
        <end position="167"/>
    </location>
</feature>
<evidence type="ECO:0000256" key="3">
    <source>
        <dbReference type="ARBA" id="ARBA00022692"/>
    </source>
</evidence>
<comment type="subcellular location">
    <subcellularLocation>
        <location evidence="1 7">Membrane</location>
        <topology evidence="1 7">Multi-pass membrane protein</topology>
    </subcellularLocation>
</comment>